<comment type="subcellular location">
    <subcellularLocation>
        <location evidence="1">Membrane</location>
        <topology evidence="1">Multi-pass membrane protein</topology>
    </subcellularLocation>
</comment>
<feature type="transmembrane region" description="Helical" evidence="6">
    <location>
        <begin position="165"/>
        <end position="185"/>
    </location>
</feature>
<feature type="region of interest" description="Disordered" evidence="5">
    <location>
        <begin position="305"/>
        <end position="363"/>
    </location>
</feature>
<keyword evidence="4 6" id="KW-0472">Membrane</keyword>
<organism evidence="8 9">
    <name type="scientific">Chionoecetes opilio</name>
    <name type="common">Atlantic snow crab</name>
    <name type="synonym">Cancer opilio</name>
    <dbReference type="NCBI Taxonomy" id="41210"/>
    <lineage>
        <taxon>Eukaryota</taxon>
        <taxon>Metazoa</taxon>
        <taxon>Ecdysozoa</taxon>
        <taxon>Arthropoda</taxon>
        <taxon>Crustacea</taxon>
        <taxon>Multicrustacea</taxon>
        <taxon>Malacostraca</taxon>
        <taxon>Eumalacostraca</taxon>
        <taxon>Eucarida</taxon>
        <taxon>Decapoda</taxon>
        <taxon>Pleocyemata</taxon>
        <taxon>Brachyura</taxon>
        <taxon>Eubrachyura</taxon>
        <taxon>Majoidea</taxon>
        <taxon>Majidae</taxon>
        <taxon>Chionoecetes</taxon>
    </lineage>
</organism>
<dbReference type="EMBL" id="JACEEZ010017813">
    <property type="protein sequence ID" value="KAG0717320.1"/>
    <property type="molecule type" value="Genomic_DNA"/>
</dbReference>
<feature type="compositionally biased region" description="Low complexity" evidence="5">
    <location>
        <begin position="307"/>
        <end position="317"/>
    </location>
</feature>
<gene>
    <name evidence="8" type="primary">AVT3C</name>
    <name evidence="8" type="ORF">GWK47_054708</name>
</gene>
<keyword evidence="2 6" id="KW-0812">Transmembrane</keyword>
<keyword evidence="3 6" id="KW-1133">Transmembrane helix</keyword>
<comment type="caution">
    <text evidence="8">The sequence shown here is derived from an EMBL/GenBank/DDBJ whole genome shotgun (WGS) entry which is preliminary data.</text>
</comment>
<dbReference type="OrthoDB" id="1684102at2759"/>
<evidence type="ECO:0000256" key="1">
    <source>
        <dbReference type="ARBA" id="ARBA00004141"/>
    </source>
</evidence>
<feature type="domain" description="Amino acid transporter transmembrane" evidence="7">
    <location>
        <begin position="1"/>
        <end position="183"/>
    </location>
</feature>
<feature type="transmembrane region" description="Helical" evidence="6">
    <location>
        <begin position="107"/>
        <end position="126"/>
    </location>
</feature>
<feature type="transmembrane region" description="Helical" evidence="6">
    <location>
        <begin position="20"/>
        <end position="42"/>
    </location>
</feature>
<reference evidence="8" key="1">
    <citation type="submission" date="2020-07" db="EMBL/GenBank/DDBJ databases">
        <title>The High-quality genome of the commercially important snow crab, Chionoecetes opilio.</title>
        <authorList>
            <person name="Jeong J.-H."/>
            <person name="Ryu S."/>
        </authorList>
    </citation>
    <scope>NUCLEOTIDE SEQUENCE</scope>
    <source>
        <strain evidence="8">MADBK_172401_WGS</strain>
        <tissue evidence="8">Digestive gland</tissue>
    </source>
</reference>
<dbReference type="PANTHER" id="PTHR22950">
    <property type="entry name" value="AMINO ACID TRANSPORTER"/>
    <property type="match status" value="1"/>
</dbReference>
<feature type="compositionally biased region" description="Polar residues" evidence="5">
    <location>
        <begin position="330"/>
        <end position="346"/>
    </location>
</feature>
<dbReference type="PANTHER" id="PTHR22950:SF677">
    <property type="entry name" value="AMINO ACID TRANSPORTER TRANSMEMBRANE DOMAIN-CONTAINING PROTEIN"/>
    <property type="match status" value="1"/>
</dbReference>
<proteinExistence type="predicted"/>
<dbReference type="GO" id="GO:0005774">
    <property type="term" value="C:vacuolar membrane"/>
    <property type="evidence" value="ECO:0007669"/>
    <property type="project" value="TreeGrafter"/>
</dbReference>
<feature type="transmembrane region" description="Helical" evidence="6">
    <location>
        <begin position="132"/>
        <end position="153"/>
    </location>
</feature>
<dbReference type="Pfam" id="PF01490">
    <property type="entry name" value="Aa_trans"/>
    <property type="match status" value="1"/>
</dbReference>
<dbReference type="Proteomes" id="UP000770661">
    <property type="component" value="Unassembled WGS sequence"/>
</dbReference>
<dbReference type="InterPro" id="IPR013057">
    <property type="entry name" value="AA_transpt_TM"/>
</dbReference>
<keyword evidence="9" id="KW-1185">Reference proteome</keyword>
<evidence type="ECO:0000256" key="2">
    <source>
        <dbReference type="ARBA" id="ARBA00022692"/>
    </source>
</evidence>
<name>A0A8J4Y9I4_CHIOP</name>
<evidence type="ECO:0000256" key="6">
    <source>
        <dbReference type="SAM" id="Phobius"/>
    </source>
</evidence>
<evidence type="ECO:0000256" key="5">
    <source>
        <dbReference type="SAM" id="MobiDB-lite"/>
    </source>
</evidence>
<evidence type="ECO:0000313" key="8">
    <source>
        <dbReference type="EMBL" id="KAG0717320.1"/>
    </source>
</evidence>
<protein>
    <submittedName>
        <fullName evidence="8">Amino acid transporter AVT3C</fullName>
    </submittedName>
</protein>
<dbReference type="AlphaFoldDB" id="A0A8J4Y9I4"/>
<evidence type="ECO:0000256" key="4">
    <source>
        <dbReference type="ARBA" id="ARBA00023136"/>
    </source>
</evidence>
<evidence type="ECO:0000259" key="7">
    <source>
        <dbReference type="Pfam" id="PF01490"/>
    </source>
</evidence>
<sequence>MILSLEESMADHRRDKFRPLFVCTMGGLTLLYICFGVSGYASFGPHTMDIITLNLPHGRGSIVDFAAVVKICLGVSLFFTYPMMLFPVTHLLDKTFGLHGAPHKGNLVRLVLVAMTGMVVSAVPNFAVLMSLIGATCCTLLAFILPAAFHLSIFKQRLTRRQRYFDVLLIVLGVVGSVVGLWDAFDRMSQAHDPLLALDEFSSHKNASTHHNPASPHLSLPPSHVLANISEGARKYGSSEEVPVVMDNVTAAPPTRAPAVGQSYVLPQEPSAVLRAKVSGSGAQSSLLAGEPLLGFKGSIPGAALHGSVPSSGSLPDSDPPTKAAPKTEVPQSAESGPVTASTSPSGAAPKSDVPRGTLSSVTQSASVKVPWVLADSPHPAAPSQAPPT</sequence>
<accession>A0A8J4Y9I4</accession>
<feature type="transmembrane region" description="Helical" evidence="6">
    <location>
        <begin position="62"/>
        <end position="86"/>
    </location>
</feature>
<dbReference type="GO" id="GO:0015179">
    <property type="term" value="F:L-amino acid transmembrane transporter activity"/>
    <property type="evidence" value="ECO:0007669"/>
    <property type="project" value="TreeGrafter"/>
</dbReference>
<evidence type="ECO:0000256" key="3">
    <source>
        <dbReference type="ARBA" id="ARBA00022989"/>
    </source>
</evidence>
<evidence type="ECO:0000313" key="9">
    <source>
        <dbReference type="Proteomes" id="UP000770661"/>
    </source>
</evidence>